<dbReference type="UniPathway" id="UPA00148">
    <property type="reaction ID" value="UER00236"/>
</dbReference>
<dbReference type="GO" id="GO:0008820">
    <property type="term" value="F:cobinamide phosphate guanylyltransferase activity"/>
    <property type="evidence" value="ECO:0007669"/>
    <property type="project" value="UniProtKB-UniRule"/>
</dbReference>
<evidence type="ECO:0000256" key="4">
    <source>
        <dbReference type="ARBA" id="ARBA00003889"/>
    </source>
</evidence>
<evidence type="ECO:0000256" key="6">
    <source>
        <dbReference type="ARBA" id="ARBA00005159"/>
    </source>
</evidence>
<dbReference type="GO" id="GO:0005525">
    <property type="term" value="F:GTP binding"/>
    <property type="evidence" value="ECO:0007669"/>
    <property type="project" value="UniProtKB-UniRule"/>
</dbReference>
<dbReference type="InterPro" id="IPR003203">
    <property type="entry name" value="CobU/CobP"/>
</dbReference>
<feature type="active site" description="GMP-histidine intermediate" evidence="15">
    <location>
        <position position="48"/>
    </location>
</feature>
<comment type="function">
    <text evidence="4 14">Catalyzes ATP-dependent phosphorylation of adenosylcobinamide and addition of GMP to adenosylcobinamide phosphate.</text>
</comment>
<dbReference type="Proteomes" id="UP000191418">
    <property type="component" value="Unassembled WGS sequence"/>
</dbReference>
<dbReference type="InterPro" id="IPR027417">
    <property type="entry name" value="P-loop_NTPase"/>
</dbReference>
<dbReference type="NCBIfam" id="NF004469">
    <property type="entry name" value="PRK05800.1"/>
    <property type="match status" value="1"/>
</dbReference>
<dbReference type="STRING" id="64969.SAMN02745127_00518"/>
<evidence type="ECO:0000256" key="9">
    <source>
        <dbReference type="ARBA" id="ARBA00022679"/>
    </source>
</evidence>
<comment type="pathway">
    <text evidence="6 14">Cofactor biosynthesis; adenosylcobalamin biosynthesis; adenosylcobalamin from cob(II)yrinate a,c-diamide: step 5/7.</text>
</comment>
<dbReference type="GO" id="GO:0005524">
    <property type="term" value="F:ATP binding"/>
    <property type="evidence" value="ECO:0007669"/>
    <property type="project" value="UniProtKB-UniRule"/>
</dbReference>
<gene>
    <name evidence="17" type="ORF">BTE48_01585</name>
</gene>
<dbReference type="PANTHER" id="PTHR34848">
    <property type="match status" value="1"/>
</dbReference>
<evidence type="ECO:0000256" key="13">
    <source>
        <dbReference type="ARBA" id="ARBA00023134"/>
    </source>
</evidence>
<feature type="binding site" evidence="16">
    <location>
        <begin position="32"/>
        <end position="34"/>
    </location>
    <ligand>
        <name>GTP</name>
        <dbReference type="ChEBI" id="CHEBI:37565"/>
    </ligand>
</feature>
<evidence type="ECO:0000313" key="17">
    <source>
        <dbReference type="EMBL" id="OPX56619.1"/>
    </source>
</evidence>
<evidence type="ECO:0000256" key="7">
    <source>
        <dbReference type="ARBA" id="ARBA00007490"/>
    </source>
</evidence>
<keyword evidence="9 14" id="KW-0808">Transferase</keyword>
<dbReference type="SUPFAM" id="SSF52540">
    <property type="entry name" value="P-loop containing nucleoside triphosphate hydrolases"/>
    <property type="match status" value="1"/>
</dbReference>
<evidence type="ECO:0000256" key="11">
    <source>
        <dbReference type="ARBA" id="ARBA00022777"/>
    </source>
</evidence>
<feature type="binding site" evidence="16">
    <location>
        <position position="60"/>
    </location>
    <ligand>
        <name>GTP</name>
        <dbReference type="ChEBI" id="CHEBI:37565"/>
    </ligand>
</feature>
<feature type="binding site" evidence="16">
    <location>
        <begin position="7"/>
        <end position="14"/>
    </location>
    <ligand>
        <name>GTP</name>
        <dbReference type="ChEBI" id="CHEBI:37565"/>
    </ligand>
</feature>
<evidence type="ECO:0000256" key="12">
    <source>
        <dbReference type="ARBA" id="ARBA00022840"/>
    </source>
</evidence>
<keyword evidence="13 14" id="KW-0342">GTP-binding</keyword>
<reference evidence="17 18" key="1">
    <citation type="submission" date="2017-01" db="EMBL/GenBank/DDBJ databases">
        <title>Genome Sequencing of a Marine Spirillum, Oceanospirillum multiglobuliferum ATCC 33336, from Japan.</title>
        <authorList>
            <person name="Carney J.G."/>
            <person name="Trachtenberg A.M."/>
            <person name="Rheaume B.A."/>
            <person name="Linnane J.D."/>
            <person name="Pitts N.L."/>
            <person name="Mykles D.L."/>
            <person name="Maclea K.S."/>
        </authorList>
    </citation>
    <scope>NUCLEOTIDE SEQUENCE [LARGE SCALE GENOMIC DNA]</scope>
    <source>
        <strain evidence="17 18">ATCC 33336</strain>
    </source>
</reference>
<dbReference type="GO" id="GO:0009236">
    <property type="term" value="P:cobalamin biosynthetic process"/>
    <property type="evidence" value="ECO:0007669"/>
    <property type="project" value="UniProtKB-UniRule"/>
</dbReference>
<dbReference type="PANTHER" id="PTHR34848:SF1">
    <property type="entry name" value="BIFUNCTIONAL ADENOSYLCOBALAMIN BIOSYNTHESIS PROTEIN COBU"/>
    <property type="match status" value="1"/>
</dbReference>
<comment type="catalytic activity">
    <reaction evidence="1 14">
        <text>adenosylcob(III)inamide + ATP = adenosylcob(III)inamide phosphate + ADP + H(+)</text>
        <dbReference type="Rhea" id="RHEA:15769"/>
        <dbReference type="ChEBI" id="CHEBI:2480"/>
        <dbReference type="ChEBI" id="CHEBI:15378"/>
        <dbReference type="ChEBI" id="CHEBI:30616"/>
        <dbReference type="ChEBI" id="CHEBI:58502"/>
        <dbReference type="ChEBI" id="CHEBI:456216"/>
        <dbReference type="EC" id="2.7.1.156"/>
    </reaction>
</comment>
<keyword evidence="8 14" id="KW-0169">Cobalamin biosynthesis</keyword>
<dbReference type="GO" id="GO:0043752">
    <property type="term" value="F:adenosylcobinamide kinase activity"/>
    <property type="evidence" value="ECO:0007669"/>
    <property type="project" value="UniProtKB-EC"/>
</dbReference>
<evidence type="ECO:0000256" key="16">
    <source>
        <dbReference type="PIRSR" id="PIRSR006135-2"/>
    </source>
</evidence>
<evidence type="ECO:0000256" key="3">
    <source>
        <dbReference type="ARBA" id="ARBA00001522"/>
    </source>
</evidence>
<name>A0A1T4LLG9_9GAMM</name>
<evidence type="ECO:0000256" key="15">
    <source>
        <dbReference type="PIRSR" id="PIRSR006135-1"/>
    </source>
</evidence>
<dbReference type="PIRSF" id="PIRSF006135">
    <property type="entry name" value="CobU"/>
    <property type="match status" value="1"/>
</dbReference>
<accession>A0A1T4LLG9</accession>
<dbReference type="CDD" id="cd00544">
    <property type="entry name" value="CobU"/>
    <property type="match status" value="1"/>
</dbReference>
<evidence type="ECO:0000256" key="5">
    <source>
        <dbReference type="ARBA" id="ARBA00004692"/>
    </source>
</evidence>
<keyword evidence="12 14" id="KW-0067">ATP-binding</keyword>
<feature type="binding site" evidence="16">
    <location>
        <position position="80"/>
    </location>
    <ligand>
        <name>GTP</name>
        <dbReference type="ChEBI" id="CHEBI:37565"/>
    </ligand>
</feature>
<keyword evidence="11 14" id="KW-0418">Kinase</keyword>
<dbReference type="EMBL" id="MTSM01000002">
    <property type="protein sequence ID" value="OPX56619.1"/>
    <property type="molecule type" value="Genomic_DNA"/>
</dbReference>
<evidence type="ECO:0000256" key="10">
    <source>
        <dbReference type="ARBA" id="ARBA00022741"/>
    </source>
</evidence>
<dbReference type="RefSeq" id="WP_078744121.1">
    <property type="nucleotide sequence ID" value="NZ_FUXG01000002.1"/>
</dbReference>
<dbReference type="AlphaFoldDB" id="A0A1T4LLG9"/>
<comment type="pathway">
    <text evidence="5 14">Cofactor biosynthesis; adenosylcobalamin biosynthesis; adenosylcobalamin from cob(II)yrinate a,c-diamide: step 6/7.</text>
</comment>
<keyword evidence="18" id="KW-1185">Reference proteome</keyword>
<dbReference type="OrthoDB" id="9788370at2"/>
<comment type="similarity">
    <text evidence="7 14">Belongs to the CobU/CobP family.</text>
</comment>
<dbReference type="EC" id="2.7.1.156" evidence="14"/>
<protein>
    <recommendedName>
        <fullName evidence="14">Bifunctional adenosylcobalamin biosynthesis protein</fullName>
        <ecNumber evidence="14">2.7.1.156</ecNumber>
        <ecNumber evidence="14">2.7.7.62</ecNumber>
    </recommendedName>
</protein>
<evidence type="ECO:0000256" key="14">
    <source>
        <dbReference type="PIRNR" id="PIRNR006135"/>
    </source>
</evidence>
<proteinExistence type="inferred from homology"/>
<keyword evidence="17" id="KW-0548">Nucleotidyltransferase</keyword>
<evidence type="ECO:0000256" key="8">
    <source>
        <dbReference type="ARBA" id="ARBA00022573"/>
    </source>
</evidence>
<dbReference type="Pfam" id="PF02283">
    <property type="entry name" value="CobU"/>
    <property type="match status" value="1"/>
</dbReference>
<evidence type="ECO:0000256" key="1">
    <source>
        <dbReference type="ARBA" id="ARBA00000312"/>
    </source>
</evidence>
<organism evidence="17 18">
    <name type="scientific">Oceanospirillum multiglobuliferum</name>
    <dbReference type="NCBI Taxonomy" id="64969"/>
    <lineage>
        <taxon>Bacteria</taxon>
        <taxon>Pseudomonadati</taxon>
        <taxon>Pseudomonadota</taxon>
        <taxon>Gammaproteobacteria</taxon>
        <taxon>Oceanospirillales</taxon>
        <taxon>Oceanospirillaceae</taxon>
        <taxon>Oceanospirillum</taxon>
    </lineage>
</organism>
<dbReference type="EC" id="2.7.7.62" evidence="14"/>
<comment type="catalytic activity">
    <reaction evidence="2 14">
        <text>adenosylcob(III)inamide phosphate + GTP + H(+) = adenosylcob(III)inamide-GDP + diphosphate</text>
        <dbReference type="Rhea" id="RHEA:22712"/>
        <dbReference type="ChEBI" id="CHEBI:15378"/>
        <dbReference type="ChEBI" id="CHEBI:33019"/>
        <dbReference type="ChEBI" id="CHEBI:37565"/>
        <dbReference type="ChEBI" id="CHEBI:58502"/>
        <dbReference type="ChEBI" id="CHEBI:60487"/>
        <dbReference type="EC" id="2.7.7.62"/>
    </reaction>
</comment>
<keyword evidence="10 14" id="KW-0547">Nucleotide-binding</keyword>
<comment type="caution">
    <text evidence="17">The sequence shown here is derived from an EMBL/GenBank/DDBJ whole genome shotgun (WGS) entry which is preliminary data.</text>
</comment>
<comment type="catalytic activity">
    <reaction evidence="3">
        <text>adenosylcob(III)inamide + GTP = adenosylcob(III)inamide phosphate + GDP + H(+)</text>
        <dbReference type="Rhea" id="RHEA:15765"/>
        <dbReference type="ChEBI" id="CHEBI:2480"/>
        <dbReference type="ChEBI" id="CHEBI:15378"/>
        <dbReference type="ChEBI" id="CHEBI:37565"/>
        <dbReference type="ChEBI" id="CHEBI:58189"/>
        <dbReference type="ChEBI" id="CHEBI:58502"/>
        <dbReference type="EC" id="2.7.1.156"/>
    </reaction>
</comment>
<sequence length="173" mass="18992">MISLILGGARSGKSALAEKIASKSGLAVHYLATAQTWDDEMRQRVAHHQQSRPAEWPTIEEPLKIVPVIQAQAENCLLLDCLTLWLTNLLLLEDEQALITYQQTFLDQLQQGVSGHLILVSNEVGQGIVPDNALARRFVDEAGRLHQRIAAVADQVIFVTAGLPQILKSPTGR</sequence>
<evidence type="ECO:0000313" key="18">
    <source>
        <dbReference type="Proteomes" id="UP000191418"/>
    </source>
</evidence>
<evidence type="ECO:0000256" key="2">
    <source>
        <dbReference type="ARBA" id="ARBA00000711"/>
    </source>
</evidence>
<dbReference type="Gene3D" id="3.40.50.300">
    <property type="entry name" value="P-loop containing nucleotide triphosphate hydrolases"/>
    <property type="match status" value="1"/>
</dbReference>